<keyword evidence="9" id="KW-0540">Nuclease</keyword>
<evidence type="ECO:0000313" key="10">
    <source>
        <dbReference type="Proteomes" id="UP000316688"/>
    </source>
</evidence>
<proteinExistence type="inferred from homology"/>
<dbReference type="Pfam" id="PF08676">
    <property type="entry name" value="MutL_C"/>
    <property type="match status" value="1"/>
</dbReference>
<protein>
    <recommendedName>
        <fullName evidence="2 5">DNA mismatch repair protein MutL</fullName>
    </recommendedName>
</protein>
<evidence type="ECO:0000256" key="2">
    <source>
        <dbReference type="ARBA" id="ARBA00021975"/>
    </source>
</evidence>
<dbReference type="InterPro" id="IPR013507">
    <property type="entry name" value="DNA_mismatch_S5_2-like"/>
</dbReference>
<feature type="region of interest" description="Disordered" evidence="6">
    <location>
        <begin position="327"/>
        <end position="354"/>
    </location>
</feature>
<dbReference type="Gene3D" id="3.30.565.10">
    <property type="entry name" value="Histidine kinase-like ATPase, C-terminal domain"/>
    <property type="match status" value="1"/>
</dbReference>
<accession>A0A557RK24</accession>
<dbReference type="Proteomes" id="UP000316688">
    <property type="component" value="Unassembled WGS sequence"/>
</dbReference>
<dbReference type="SMART" id="SM00853">
    <property type="entry name" value="MutL_C"/>
    <property type="match status" value="1"/>
</dbReference>
<feature type="domain" description="DNA mismatch repair protein S5" evidence="8">
    <location>
        <begin position="208"/>
        <end position="326"/>
    </location>
</feature>
<dbReference type="PROSITE" id="PS00058">
    <property type="entry name" value="DNA_MISMATCH_REPAIR_1"/>
    <property type="match status" value="1"/>
</dbReference>
<keyword evidence="3 5" id="KW-0227">DNA damage</keyword>
<keyword evidence="4 5" id="KW-0234">DNA repair</keyword>
<keyword evidence="9" id="KW-0378">Hydrolase</keyword>
<dbReference type="InterPro" id="IPR042120">
    <property type="entry name" value="MutL_C_dimsub"/>
</dbReference>
<evidence type="ECO:0000256" key="4">
    <source>
        <dbReference type="ARBA" id="ARBA00023204"/>
    </source>
</evidence>
<evidence type="ECO:0000256" key="3">
    <source>
        <dbReference type="ARBA" id="ARBA00022763"/>
    </source>
</evidence>
<dbReference type="GO" id="GO:0016887">
    <property type="term" value="F:ATP hydrolysis activity"/>
    <property type="evidence" value="ECO:0007669"/>
    <property type="project" value="InterPro"/>
</dbReference>
<dbReference type="NCBIfam" id="TIGR00585">
    <property type="entry name" value="mutl"/>
    <property type="match status" value="1"/>
</dbReference>
<dbReference type="GO" id="GO:0030983">
    <property type="term" value="F:mismatched DNA binding"/>
    <property type="evidence" value="ECO:0007669"/>
    <property type="project" value="InterPro"/>
</dbReference>
<evidence type="ECO:0000256" key="1">
    <source>
        <dbReference type="ARBA" id="ARBA00006082"/>
    </source>
</evidence>
<comment type="function">
    <text evidence="5">This protein is involved in the repair of mismatches in DNA. It is required for dam-dependent methyl-directed DNA mismatch repair. May act as a 'molecular matchmaker', a protein that promotes the formation of a stable complex between two or more DNA-binding proteins in an ATP-dependent manner without itself being part of a final effector complex.</text>
</comment>
<dbReference type="SUPFAM" id="SSF118116">
    <property type="entry name" value="DNA mismatch repair protein MutL"/>
    <property type="match status" value="1"/>
</dbReference>
<dbReference type="Gene3D" id="3.30.230.10">
    <property type="match status" value="1"/>
</dbReference>
<dbReference type="InterPro" id="IPR020568">
    <property type="entry name" value="Ribosomal_Su5_D2-typ_SF"/>
</dbReference>
<dbReference type="Pfam" id="PF01119">
    <property type="entry name" value="DNA_mis_repair"/>
    <property type="match status" value="1"/>
</dbReference>
<dbReference type="InterPro" id="IPR014721">
    <property type="entry name" value="Ribsml_uS5_D2-typ_fold_subgr"/>
</dbReference>
<dbReference type="InterPro" id="IPR042121">
    <property type="entry name" value="MutL_C_regsub"/>
</dbReference>
<comment type="caution">
    <text evidence="9">The sequence shown here is derived from an EMBL/GenBank/DDBJ whole genome shotgun (WGS) entry which is preliminary data.</text>
</comment>
<sequence length="582" mass="62974">MAIQRLAAELVNQIAAGEIIERPASVLKELLENALDAGAQSIQVDLEGGGLTLIRVRDDGRGMTAADLPLAVESHATSKIGALDDLEHIATLGFRGEALPSIASVAELEITSRTATEAHGYCLTPNHSDTPAPAPHPPGTTVTVRDLFHAVPARRKFLRTERTELRHIQELVRRIALGRPEVGFALTHNGRRLLDLPALGPEAAERRVGELMGGSFVDAALRIDAEAAGLRLQGWLGLPTASRGQPDLQYVYLNGRMIRDRLVMQALRRAYSDVLFKDRYPAYLLHLQMDPARVDVNVHPTKHEVRFRDSRLIFDFLHRQVERALAQGGASGATAPSESGGASPGPPPAAAAPQTGALALPVAEARAVYGDTLDAGTPAPEAPASTDPVPRLGHAVAQIHGVYVLAESASGLVLVDMHAAHERIVYERLKRQYRDEGVARQPLLMPVAVNVTPAEADLVEDSQPLLEAVGLDVDRVGPEQLRLRGLPALLARADGEALLRDVLADLRVDRGAVAIEARQQHLLATMGCHGSVRANRRLTPAEQENLLREMERTPNIDQCNHGRPTWVSLGMADLDRLFLRGR</sequence>
<dbReference type="GO" id="GO:0005524">
    <property type="term" value="F:ATP binding"/>
    <property type="evidence" value="ECO:0007669"/>
    <property type="project" value="InterPro"/>
</dbReference>
<dbReference type="InterPro" id="IPR038973">
    <property type="entry name" value="MutL/Mlh/Pms-like"/>
</dbReference>
<organism evidence="9 10">
    <name type="scientific">Spiribacter aquaticus</name>
    <dbReference type="NCBI Taxonomy" id="1935996"/>
    <lineage>
        <taxon>Bacteria</taxon>
        <taxon>Pseudomonadati</taxon>
        <taxon>Pseudomonadota</taxon>
        <taxon>Gammaproteobacteria</taxon>
        <taxon>Chromatiales</taxon>
        <taxon>Ectothiorhodospiraceae</taxon>
        <taxon>Spiribacter</taxon>
    </lineage>
</organism>
<dbReference type="InterPro" id="IPR020667">
    <property type="entry name" value="DNA_mismatch_repair_MutL"/>
</dbReference>
<evidence type="ECO:0000259" key="8">
    <source>
        <dbReference type="SMART" id="SM01340"/>
    </source>
</evidence>
<dbReference type="PANTHER" id="PTHR10073:SF12">
    <property type="entry name" value="DNA MISMATCH REPAIR PROTEIN MLH1"/>
    <property type="match status" value="1"/>
</dbReference>
<dbReference type="SUPFAM" id="SSF55874">
    <property type="entry name" value="ATPase domain of HSP90 chaperone/DNA topoisomerase II/histidine kinase"/>
    <property type="match status" value="1"/>
</dbReference>
<dbReference type="PANTHER" id="PTHR10073">
    <property type="entry name" value="DNA MISMATCH REPAIR PROTEIN MLH, PMS, MUTL"/>
    <property type="match status" value="1"/>
</dbReference>
<dbReference type="InterPro" id="IPR037198">
    <property type="entry name" value="MutL_C_sf"/>
</dbReference>
<dbReference type="GO" id="GO:0004519">
    <property type="term" value="F:endonuclease activity"/>
    <property type="evidence" value="ECO:0007669"/>
    <property type="project" value="UniProtKB-KW"/>
</dbReference>
<dbReference type="SMART" id="SM01340">
    <property type="entry name" value="DNA_mis_repair"/>
    <property type="match status" value="1"/>
</dbReference>
<reference evidence="9 10" key="1">
    <citation type="submission" date="2019-07" db="EMBL/GenBank/DDBJ databases">
        <title>Reclasification of Spiribacter aquaticus.</title>
        <authorList>
            <person name="Leon M.J."/>
            <person name="Sanchez-Porro C."/>
            <person name="Ventosa A."/>
        </authorList>
    </citation>
    <scope>NUCLEOTIDE SEQUENCE [LARGE SCALE GENOMIC DNA]</scope>
    <source>
        <strain evidence="9 10">SP30</strain>
    </source>
</reference>
<dbReference type="CDD" id="cd16926">
    <property type="entry name" value="HATPase_MutL-MLH-PMS-like"/>
    <property type="match status" value="1"/>
</dbReference>
<dbReference type="Gene3D" id="3.30.1370.100">
    <property type="entry name" value="MutL, C-terminal domain, regulatory subdomain"/>
    <property type="match status" value="1"/>
</dbReference>
<comment type="similarity">
    <text evidence="1 5">Belongs to the DNA mismatch repair MutL/HexB family.</text>
</comment>
<feature type="compositionally biased region" description="Low complexity" evidence="6">
    <location>
        <begin position="332"/>
        <end position="341"/>
    </location>
</feature>
<dbReference type="InterPro" id="IPR002099">
    <property type="entry name" value="MutL/Mlh/PMS"/>
</dbReference>
<feature type="domain" description="MutL C-terminal dimerisation" evidence="7">
    <location>
        <begin position="395"/>
        <end position="538"/>
    </location>
</feature>
<dbReference type="FunFam" id="3.30.565.10:FF:000003">
    <property type="entry name" value="DNA mismatch repair endonuclease MutL"/>
    <property type="match status" value="1"/>
</dbReference>
<keyword evidence="9" id="KW-0255">Endonuclease</keyword>
<dbReference type="InterPro" id="IPR036890">
    <property type="entry name" value="HATPase_C_sf"/>
</dbReference>
<dbReference type="InterPro" id="IPR014762">
    <property type="entry name" value="DNA_mismatch_repair_CS"/>
</dbReference>
<evidence type="ECO:0000256" key="5">
    <source>
        <dbReference type="HAMAP-Rule" id="MF_00149"/>
    </source>
</evidence>
<dbReference type="GO" id="GO:0006298">
    <property type="term" value="P:mismatch repair"/>
    <property type="evidence" value="ECO:0007669"/>
    <property type="project" value="UniProtKB-UniRule"/>
</dbReference>
<name>A0A557RK24_9GAMM</name>
<dbReference type="HAMAP" id="MF_00149">
    <property type="entry name" value="DNA_mis_repair"/>
    <property type="match status" value="1"/>
</dbReference>
<dbReference type="AlphaFoldDB" id="A0A557RK24"/>
<evidence type="ECO:0000256" key="6">
    <source>
        <dbReference type="SAM" id="MobiDB-lite"/>
    </source>
</evidence>
<dbReference type="Pfam" id="PF13589">
    <property type="entry name" value="HATPase_c_3"/>
    <property type="match status" value="1"/>
</dbReference>
<keyword evidence="10" id="KW-1185">Reference proteome</keyword>
<dbReference type="CDD" id="cd03482">
    <property type="entry name" value="MutL_Trans_MutL"/>
    <property type="match status" value="1"/>
</dbReference>
<dbReference type="RefSeq" id="WP_144347741.1">
    <property type="nucleotide sequence ID" value="NZ_VMKP01000002.1"/>
</dbReference>
<dbReference type="Gene3D" id="3.30.1540.20">
    <property type="entry name" value="MutL, C-terminal domain, dimerisation subdomain"/>
    <property type="match status" value="1"/>
</dbReference>
<gene>
    <name evidence="5 9" type="primary">mutL</name>
    <name evidence="9" type="ORF">FPL11_05500</name>
</gene>
<evidence type="ECO:0000259" key="7">
    <source>
        <dbReference type="SMART" id="SM00853"/>
    </source>
</evidence>
<dbReference type="GO" id="GO:0032300">
    <property type="term" value="C:mismatch repair complex"/>
    <property type="evidence" value="ECO:0007669"/>
    <property type="project" value="InterPro"/>
</dbReference>
<dbReference type="SUPFAM" id="SSF54211">
    <property type="entry name" value="Ribosomal protein S5 domain 2-like"/>
    <property type="match status" value="1"/>
</dbReference>
<dbReference type="InterPro" id="IPR014790">
    <property type="entry name" value="MutL_C"/>
</dbReference>
<dbReference type="EMBL" id="VMKP01000002">
    <property type="protein sequence ID" value="TVO65523.1"/>
    <property type="molecule type" value="Genomic_DNA"/>
</dbReference>
<evidence type="ECO:0000313" key="9">
    <source>
        <dbReference type="EMBL" id="TVO65523.1"/>
    </source>
</evidence>
<dbReference type="GO" id="GO:0140664">
    <property type="term" value="F:ATP-dependent DNA damage sensor activity"/>
    <property type="evidence" value="ECO:0007669"/>
    <property type="project" value="InterPro"/>
</dbReference>